<dbReference type="GO" id="GO:0005634">
    <property type="term" value="C:nucleus"/>
    <property type="evidence" value="ECO:0007669"/>
    <property type="project" value="TreeGrafter"/>
</dbReference>
<name>A0A2S5B7T0_9BASI</name>
<gene>
    <name evidence="2" type="ORF">BMF94_4226</name>
</gene>
<evidence type="ECO:0000256" key="1">
    <source>
        <dbReference type="SAM" id="MobiDB-lite"/>
    </source>
</evidence>
<feature type="compositionally biased region" description="Low complexity" evidence="1">
    <location>
        <begin position="498"/>
        <end position="511"/>
    </location>
</feature>
<dbReference type="PANTHER" id="PTHR15615:SF94">
    <property type="entry name" value="PHO85 CYCLIN-6-RELATED"/>
    <property type="match status" value="1"/>
</dbReference>
<dbReference type="EMBL" id="PJQD01000047">
    <property type="protein sequence ID" value="POY72817.1"/>
    <property type="molecule type" value="Genomic_DNA"/>
</dbReference>
<dbReference type="GO" id="GO:0019901">
    <property type="term" value="F:protein kinase binding"/>
    <property type="evidence" value="ECO:0007669"/>
    <property type="project" value="InterPro"/>
</dbReference>
<protein>
    <recommendedName>
        <fullName evidence="4">Cyclin</fullName>
    </recommendedName>
</protein>
<feature type="compositionally biased region" description="Low complexity" evidence="1">
    <location>
        <begin position="388"/>
        <end position="406"/>
    </location>
</feature>
<proteinExistence type="predicted"/>
<feature type="compositionally biased region" description="Low complexity" evidence="1">
    <location>
        <begin position="311"/>
        <end position="345"/>
    </location>
</feature>
<feature type="region of interest" description="Disordered" evidence="1">
    <location>
        <begin position="23"/>
        <end position="420"/>
    </location>
</feature>
<feature type="region of interest" description="Disordered" evidence="1">
    <location>
        <begin position="463"/>
        <end position="577"/>
    </location>
</feature>
<dbReference type="OrthoDB" id="1060854at2759"/>
<dbReference type="Proteomes" id="UP000237144">
    <property type="component" value="Unassembled WGS sequence"/>
</dbReference>
<feature type="compositionally biased region" description="Low complexity" evidence="1">
    <location>
        <begin position="68"/>
        <end position="106"/>
    </location>
</feature>
<feature type="compositionally biased region" description="Acidic residues" evidence="1">
    <location>
        <begin position="558"/>
        <end position="574"/>
    </location>
</feature>
<dbReference type="PANTHER" id="PTHR15615">
    <property type="match status" value="1"/>
</dbReference>
<dbReference type="AlphaFoldDB" id="A0A2S5B7T0"/>
<feature type="compositionally biased region" description="Polar residues" evidence="1">
    <location>
        <begin position="32"/>
        <end position="52"/>
    </location>
</feature>
<dbReference type="GO" id="GO:0016538">
    <property type="term" value="F:cyclin-dependent protein serine/threonine kinase regulator activity"/>
    <property type="evidence" value="ECO:0007669"/>
    <property type="project" value="TreeGrafter"/>
</dbReference>
<feature type="compositionally biased region" description="Basic and acidic residues" evidence="1">
    <location>
        <begin position="211"/>
        <end position="237"/>
    </location>
</feature>
<feature type="compositionally biased region" description="Low complexity" evidence="1">
    <location>
        <begin position="689"/>
        <end position="700"/>
    </location>
</feature>
<comment type="caution">
    <text evidence="2">The sequence shown here is derived from an EMBL/GenBank/DDBJ whole genome shotgun (WGS) entry which is preliminary data.</text>
</comment>
<dbReference type="GO" id="GO:0000307">
    <property type="term" value="C:cyclin-dependent protein kinase holoenzyme complex"/>
    <property type="evidence" value="ECO:0007669"/>
    <property type="project" value="TreeGrafter"/>
</dbReference>
<keyword evidence="3" id="KW-1185">Reference proteome</keyword>
<feature type="compositionally biased region" description="Low complexity" evidence="1">
    <location>
        <begin position="885"/>
        <end position="896"/>
    </location>
</feature>
<dbReference type="STRING" id="741276.A0A2S5B7T0"/>
<evidence type="ECO:0008006" key="4">
    <source>
        <dbReference type="Google" id="ProtNLM"/>
    </source>
</evidence>
<organism evidence="2 3">
    <name type="scientific">Rhodotorula taiwanensis</name>
    <dbReference type="NCBI Taxonomy" id="741276"/>
    <lineage>
        <taxon>Eukaryota</taxon>
        <taxon>Fungi</taxon>
        <taxon>Dikarya</taxon>
        <taxon>Basidiomycota</taxon>
        <taxon>Pucciniomycotina</taxon>
        <taxon>Microbotryomycetes</taxon>
        <taxon>Sporidiobolales</taxon>
        <taxon>Sporidiobolaceae</taxon>
        <taxon>Rhodotorula</taxon>
    </lineage>
</organism>
<reference evidence="2 3" key="1">
    <citation type="journal article" date="2018" name="Front. Microbiol.">
        <title>Prospects for Fungal Bioremediation of Acidic Radioactive Waste Sites: Characterization and Genome Sequence of Rhodotorula taiwanensis MD1149.</title>
        <authorList>
            <person name="Tkavc R."/>
            <person name="Matrosova V.Y."/>
            <person name="Grichenko O.E."/>
            <person name="Gostincar C."/>
            <person name="Volpe R.P."/>
            <person name="Klimenkova P."/>
            <person name="Gaidamakova E.K."/>
            <person name="Zhou C.E."/>
            <person name="Stewart B.J."/>
            <person name="Lyman M.G."/>
            <person name="Malfatti S.A."/>
            <person name="Rubinfeld B."/>
            <person name="Courtot M."/>
            <person name="Singh J."/>
            <person name="Dalgard C.L."/>
            <person name="Hamilton T."/>
            <person name="Frey K.G."/>
            <person name="Gunde-Cimerman N."/>
            <person name="Dugan L."/>
            <person name="Daly M.J."/>
        </authorList>
    </citation>
    <scope>NUCLEOTIDE SEQUENCE [LARGE SCALE GENOMIC DNA]</scope>
    <source>
        <strain evidence="2 3">MD1149</strain>
    </source>
</reference>
<dbReference type="Pfam" id="PF08613">
    <property type="entry name" value="Cyclin"/>
    <property type="match status" value="1"/>
</dbReference>
<dbReference type="CDD" id="cd20558">
    <property type="entry name" value="CYCLIN_ScPCL7-like"/>
    <property type="match status" value="1"/>
</dbReference>
<accession>A0A2S5B7T0</accession>
<feature type="region of interest" description="Disordered" evidence="1">
    <location>
        <begin position="884"/>
        <end position="1072"/>
    </location>
</feature>
<feature type="compositionally biased region" description="Low complexity" evidence="1">
    <location>
        <begin position="648"/>
        <end position="664"/>
    </location>
</feature>
<feature type="compositionally biased region" description="Polar residues" evidence="1">
    <location>
        <begin position="665"/>
        <end position="683"/>
    </location>
</feature>
<feature type="compositionally biased region" description="Acidic residues" evidence="1">
    <location>
        <begin position="250"/>
        <end position="262"/>
    </location>
</feature>
<feature type="region of interest" description="Disordered" evidence="1">
    <location>
        <begin position="590"/>
        <end position="704"/>
    </location>
</feature>
<evidence type="ECO:0000313" key="3">
    <source>
        <dbReference type="Proteomes" id="UP000237144"/>
    </source>
</evidence>
<sequence length="1072" mass="110456">MMSAAATSTSFLPVATTSTAIASASATAGPSRFTSPSNLTFPADYPSSSSRPTAYPFLDGPASGHALSSTSRTQYRSRSSPRPGSNTSSPPQPLTTSSPPISAAAAKRSEPGPPLSPTSSSAHSTASSSSIRSASSRRSSMVASSSSATSSSSSTGAATTSTSASSIGSSRPGSVSSTKGGQSYKIGAMSALEPGRDSSSSSEAQASTEEESTRDPLHGGREAAKEEQQQEGDRDDSSAPMDISTLSVREDDDDDEEEENDGELPQRQMRVPVGDGWDTPARTPSPEMQRGEAAESTTTSSGGGGSKTRRASVLSSSDSSAAATNVLTSAAARQDAGAAGAPSGDGTPGQSGTGRRKVARLGSFHGAAAAGTEDGERSERSGGDTPMSSTQADQAPSDSAASRTSPTAPPPPTLAPSAHHVDIVSYPSSDLLRLLAALLEQIAHANDERNARVAAAAAAAATAAVPPVAQSQGAATPGQDTEMRSRPEEGAASGVAMQQQDSQSGDAGQTDSDWRRGRFDAAPLNSPMTPRHRKRHPHPGGPGGPGILDNALDREGMGDDGDYHDDESAEEDNVGAEMPLTPGMDLLRETASGGGVAGFMPSLGGTHQPQPLSRRRGSSFLRNKRNDDGTVPLATRRTSNFTGGGGAPPASSAGSNLPSSAPSSRPGTASNISSGSLSPSTAMRPTPSPGGATPTGSSNPVVQNETPLSSLLTASAVAFSSPNATLCFHARNVPSISIEAYLQRILKYCPTTNEVFLALLVYFDRMARIGLEAQRLGLPKDHPHQEPETSQDGPNLNKLFAIDSFNVHRLVIAGVTVASKFFSDVFYTNSRYAKVGGLPLHELNQLELQFLLLNDFRLKIPVDELQRYADQLILYWVGRNGTSNPAAAATASSSRSSSDRPSPRAPAVPQPAPPPQPMQVSTAPSARIETPPLTRSGRDAASTQTHGSEQRESRNGTPSHAPPSYPAHLAHSSKTPDARSGDSQDTPSVRPFATGSYGAPASAIRSSSSTRPSPQRPQSIRSHPSTSSSFSSSTVTPGTPSTTRTIGSSGRSSDEDFSAADRSGYGDAMDED</sequence>
<feature type="compositionally biased region" description="Low complexity" evidence="1">
    <location>
        <begin position="198"/>
        <end position="207"/>
    </location>
</feature>
<dbReference type="Gene3D" id="1.10.472.10">
    <property type="entry name" value="Cyclin-like"/>
    <property type="match status" value="1"/>
</dbReference>
<feature type="compositionally biased region" description="Pro residues" evidence="1">
    <location>
        <begin position="903"/>
        <end position="917"/>
    </location>
</feature>
<dbReference type="InterPro" id="IPR013922">
    <property type="entry name" value="Cyclin_PHO80-like"/>
</dbReference>
<evidence type="ECO:0000313" key="2">
    <source>
        <dbReference type="EMBL" id="POY72817.1"/>
    </source>
</evidence>
<feature type="compositionally biased region" description="Low complexity" evidence="1">
    <location>
        <begin position="1000"/>
        <end position="1051"/>
    </location>
</feature>
<feature type="compositionally biased region" description="Low complexity" evidence="1">
    <location>
        <begin position="117"/>
        <end position="178"/>
    </location>
</feature>